<keyword evidence="2" id="KW-0812">Transmembrane</keyword>
<organism evidence="3 4">
    <name type="scientific">Henosepilachna vigintioctopunctata</name>
    <dbReference type="NCBI Taxonomy" id="420089"/>
    <lineage>
        <taxon>Eukaryota</taxon>
        <taxon>Metazoa</taxon>
        <taxon>Ecdysozoa</taxon>
        <taxon>Arthropoda</taxon>
        <taxon>Hexapoda</taxon>
        <taxon>Insecta</taxon>
        <taxon>Pterygota</taxon>
        <taxon>Neoptera</taxon>
        <taxon>Endopterygota</taxon>
        <taxon>Coleoptera</taxon>
        <taxon>Polyphaga</taxon>
        <taxon>Cucujiformia</taxon>
        <taxon>Coccinelloidea</taxon>
        <taxon>Coccinellidae</taxon>
        <taxon>Epilachninae</taxon>
        <taxon>Epilachnini</taxon>
        <taxon>Henosepilachna</taxon>
    </lineage>
</organism>
<dbReference type="Proteomes" id="UP001431783">
    <property type="component" value="Unassembled WGS sequence"/>
</dbReference>
<keyword evidence="2" id="KW-1133">Transmembrane helix</keyword>
<dbReference type="AlphaFoldDB" id="A0AAW1UZ91"/>
<keyword evidence="2" id="KW-0472">Membrane</keyword>
<accession>A0AAW1UZ91</accession>
<protein>
    <submittedName>
        <fullName evidence="3">Uncharacterized protein</fullName>
    </submittedName>
</protein>
<comment type="caution">
    <text evidence="3">The sequence shown here is derived from an EMBL/GenBank/DDBJ whole genome shotgun (WGS) entry which is preliminary data.</text>
</comment>
<reference evidence="3 4" key="1">
    <citation type="submission" date="2023-03" db="EMBL/GenBank/DDBJ databases">
        <title>Genome insight into feeding habits of ladybird beetles.</title>
        <authorList>
            <person name="Li H.-S."/>
            <person name="Huang Y.-H."/>
            <person name="Pang H."/>
        </authorList>
    </citation>
    <scope>NUCLEOTIDE SEQUENCE [LARGE SCALE GENOMIC DNA]</scope>
    <source>
        <strain evidence="3">SYSU_2023b</strain>
        <tissue evidence="3">Whole body</tissue>
    </source>
</reference>
<evidence type="ECO:0000256" key="2">
    <source>
        <dbReference type="SAM" id="Phobius"/>
    </source>
</evidence>
<feature type="region of interest" description="Disordered" evidence="1">
    <location>
        <begin position="1"/>
        <end position="39"/>
    </location>
</feature>
<evidence type="ECO:0000256" key="1">
    <source>
        <dbReference type="SAM" id="MobiDB-lite"/>
    </source>
</evidence>
<dbReference type="EMBL" id="JARQZJ010000097">
    <property type="protein sequence ID" value="KAK9885813.1"/>
    <property type="molecule type" value="Genomic_DNA"/>
</dbReference>
<name>A0AAW1UZ91_9CUCU</name>
<gene>
    <name evidence="3" type="ORF">WA026_013684</name>
</gene>
<keyword evidence="4" id="KW-1185">Reference proteome</keyword>
<feature type="transmembrane region" description="Helical" evidence="2">
    <location>
        <begin position="443"/>
        <end position="461"/>
    </location>
</feature>
<sequence length="472" mass="54688">MHHPIPMEPTKKSKRISCSPRIKTENSQSDNSSKEGKNNNAIINLKKSISKNIQNLDSNIIKETSNNADNLKLENRNPLSQKIRKISKIYSELPDRILKEKEKDLSFYTAANAQIFQTKVAYFPGKNFSEIRQIFNSNKCNDLLNERMKTQNCNYLKKLTTGRKDRTFGKHLKTTKRKSRRMKINLKLLNTIQEVNESEKSNESLKRYSSKDIFQAAYPVKMAYNATIDSKDINEIMLTPTHDTPYTDDQNSKQQNKLPGTIAKKLGSRSGVSYMFQKEESLNTKSAEIRFKHENVKKESIEENATLKKVLQIKHMFESLSQNSEFPADISTKKNYDMKNKTKIEFNHVVSCDECKKMLKDLIETNDASEDNIKSVISKMPRDTVKKFIESLVKGICNDVGEDNISVKIRETKRETQSEIFFQRSHERHPKKRKVVPTDNLQYTNFLLLALAISIVLYCFYCRLDEKKPLKL</sequence>
<evidence type="ECO:0000313" key="4">
    <source>
        <dbReference type="Proteomes" id="UP001431783"/>
    </source>
</evidence>
<proteinExistence type="predicted"/>
<evidence type="ECO:0000313" key="3">
    <source>
        <dbReference type="EMBL" id="KAK9885813.1"/>
    </source>
</evidence>